<feature type="region of interest" description="Disordered" evidence="1">
    <location>
        <begin position="210"/>
        <end position="243"/>
    </location>
</feature>
<feature type="compositionally biased region" description="Polar residues" evidence="1">
    <location>
        <begin position="129"/>
        <end position="144"/>
    </location>
</feature>
<dbReference type="Proteomes" id="UP000727407">
    <property type="component" value="Unassembled WGS sequence"/>
</dbReference>
<feature type="region of interest" description="Disordered" evidence="1">
    <location>
        <begin position="1"/>
        <end position="37"/>
    </location>
</feature>
<organism evidence="2 3">
    <name type="scientific">Clarias magur</name>
    <name type="common">Asian catfish</name>
    <name type="synonym">Macropteronotus magur</name>
    <dbReference type="NCBI Taxonomy" id="1594786"/>
    <lineage>
        <taxon>Eukaryota</taxon>
        <taxon>Metazoa</taxon>
        <taxon>Chordata</taxon>
        <taxon>Craniata</taxon>
        <taxon>Vertebrata</taxon>
        <taxon>Euteleostomi</taxon>
        <taxon>Actinopterygii</taxon>
        <taxon>Neopterygii</taxon>
        <taxon>Teleostei</taxon>
        <taxon>Ostariophysi</taxon>
        <taxon>Siluriformes</taxon>
        <taxon>Clariidae</taxon>
        <taxon>Clarias</taxon>
    </lineage>
</organism>
<gene>
    <name evidence="2" type="ORF">DAT39_022970</name>
</gene>
<feature type="region of interest" description="Disordered" evidence="1">
    <location>
        <begin position="51"/>
        <end position="77"/>
    </location>
</feature>
<evidence type="ECO:0000313" key="3">
    <source>
        <dbReference type="Proteomes" id="UP000727407"/>
    </source>
</evidence>
<proteinExistence type="predicted"/>
<feature type="region of interest" description="Disordered" evidence="1">
    <location>
        <begin position="109"/>
        <end position="180"/>
    </location>
</feature>
<evidence type="ECO:0000313" key="2">
    <source>
        <dbReference type="EMBL" id="KAF5883225.1"/>
    </source>
</evidence>
<keyword evidence="3" id="KW-1185">Reference proteome</keyword>
<accession>A0A8J4T1P3</accession>
<feature type="compositionally biased region" description="Basic and acidic residues" evidence="1">
    <location>
        <begin position="17"/>
        <end position="28"/>
    </location>
</feature>
<sequence length="243" mass="27294">MTCGEIEGEQVAQTVDSNKDHQQEDVQSRRRGRGAVLPESQTEFLEEIIEFPSNSDPVISRQKTPPQQNFNQEPDPCRVSLLPRGTCTVATMTEQLTKNLVEWGDVDKEESFPLSDQGSPKPQRVSLRLQRQPSQEGTVGQQNKVRIVPTEKDREQSQAMTEQPLLFDKDQLMDLDGTPPLRPQVLLHDAQVHRDGGSVLDLLEDLQDPITQDQTGRTQEAVSSEWQAKRIRRGSMNSLVSSG</sequence>
<reference evidence="2" key="1">
    <citation type="submission" date="2020-07" db="EMBL/GenBank/DDBJ databases">
        <title>Clarias magur genome sequencing, assembly and annotation.</title>
        <authorList>
            <person name="Kushwaha B."/>
            <person name="Kumar R."/>
            <person name="Das P."/>
            <person name="Joshi C.G."/>
            <person name="Kumar D."/>
            <person name="Nagpure N.S."/>
            <person name="Pandey M."/>
            <person name="Agarwal S."/>
            <person name="Srivastava S."/>
            <person name="Singh M."/>
            <person name="Sahoo L."/>
            <person name="Jayasankar P."/>
            <person name="Meher P.K."/>
            <person name="Koringa P.G."/>
            <person name="Iquebal M.A."/>
            <person name="Das S.P."/>
            <person name="Bit A."/>
            <person name="Patnaik S."/>
            <person name="Patel N."/>
            <person name="Shah T.M."/>
            <person name="Hinsu A."/>
            <person name="Jena J.K."/>
        </authorList>
    </citation>
    <scope>NUCLEOTIDE SEQUENCE</scope>
    <source>
        <strain evidence="2">CIFAMagur01</strain>
        <tissue evidence="2">Testis</tissue>
    </source>
</reference>
<dbReference type="EMBL" id="QNUK01001358">
    <property type="protein sequence ID" value="KAF5883225.1"/>
    <property type="molecule type" value="Genomic_DNA"/>
</dbReference>
<comment type="caution">
    <text evidence="2">The sequence shown here is derived from an EMBL/GenBank/DDBJ whole genome shotgun (WGS) entry which is preliminary data.</text>
</comment>
<dbReference type="AlphaFoldDB" id="A0A8J4T1P3"/>
<feature type="compositionally biased region" description="Polar residues" evidence="1">
    <location>
        <begin position="210"/>
        <end position="226"/>
    </location>
</feature>
<evidence type="ECO:0000256" key="1">
    <source>
        <dbReference type="SAM" id="MobiDB-lite"/>
    </source>
</evidence>
<name>A0A8J4T1P3_CLAMG</name>
<protein>
    <submittedName>
        <fullName evidence="2">Uncharacterized protein</fullName>
    </submittedName>
</protein>
<feature type="compositionally biased region" description="Polar residues" evidence="1">
    <location>
        <begin position="52"/>
        <end position="72"/>
    </location>
</feature>